<feature type="transmembrane region" description="Helical" evidence="1">
    <location>
        <begin position="50"/>
        <end position="68"/>
    </location>
</feature>
<accession>A0ABU9DPZ1</accession>
<evidence type="ECO:0000313" key="2">
    <source>
        <dbReference type="EMBL" id="MEK8130939.1"/>
    </source>
</evidence>
<keyword evidence="1" id="KW-0472">Membrane</keyword>
<keyword evidence="1" id="KW-1133">Transmembrane helix</keyword>
<sequence length="433" mass="47422">MDPIDSKWKQQLINGPFDQDGFTDALRQRIETRLEQHTPSPSTSVWKRPWIAAAGAALFLGLFVLGFAGERLLAPDKLAVMDQKKVPHSASAVVNDYEAGVRSAVLVGLRTDVTIAGSPGYKSEYRTLLIAPEASRLQVTAEGSGILMPYKMDFWRLGEEYIPTAEGGSVARVTAKLAEPARQLPVPSRNAVTKSDLLIALQSEKLVFVGNRYVAMEQSVLAKDVKGGLRNSNYVWVKDVPQLSAKATTPASAVASSPLQQPHVKLQDLYKTGVEPALRSITPVLPAADRTNPKATLDTAGESWTVVRQQGRWVAQVASYETVAADEGARYKLKNFPLDLPVEVVSHDQLVTDWADIKRVQPAAVDAYSSPNQDVVLVVTDRHLIVYPYQGALLSSPLLTVELQPQESVIMAHWAIDPYIDPWKKKVSTLLAQ</sequence>
<comment type="caution">
    <text evidence="2">The sequence shown here is derived from an EMBL/GenBank/DDBJ whole genome shotgun (WGS) entry which is preliminary data.</text>
</comment>
<name>A0ABU9DPZ1_9BACL</name>
<keyword evidence="1" id="KW-0812">Transmembrane</keyword>
<gene>
    <name evidence="2" type="ORF">WMW72_23820</name>
</gene>
<organism evidence="2 3">
    <name type="scientific">Paenibacillus filicis</name>
    <dbReference type="NCBI Taxonomy" id="669464"/>
    <lineage>
        <taxon>Bacteria</taxon>
        <taxon>Bacillati</taxon>
        <taxon>Bacillota</taxon>
        <taxon>Bacilli</taxon>
        <taxon>Bacillales</taxon>
        <taxon>Paenibacillaceae</taxon>
        <taxon>Paenibacillus</taxon>
    </lineage>
</organism>
<reference evidence="2 3" key="1">
    <citation type="submission" date="2024-04" db="EMBL/GenBank/DDBJ databases">
        <title>draft genome sequnece of Paenibacillus filicis.</title>
        <authorList>
            <person name="Kim D.-U."/>
        </authorList>
    </citation>
    <scope>NUCLEOTIDE SEQUENCE [LARGE SCALE GENOMIC DNA]</scope>
    <source>
        <strain evidence="2 3">KACC14197</strain>
    </source>
</reference>
<protein>
    <submittedName>
        <fullName evidence="2">Uncharacterized protein</fullName>
    </submittedName>
</protein>
<dbReference type="Proteomes" id="UP001469365">
    <property type="component" value="Unassembled WGS sequence"/>
</dbReference>
<proteinExistence type="predicted"/>
<evidence type="ECO:0000256" key="1">
    <source>
        <dbReference type="SAM" id="Phobius"/>
    </source>
</evidence>
<dbReference type="EMBL" id="JBBPCC010000017">
    <property type="protein sequence ID" value="MEK8130939.1"/>
    <property type="molecule type" value="Genomic_DNA"/>
</dbReference>
<evidence type="ECO:0000313" key="3">
    <source>
        <dbReference type="Proteomes" id="UP001469365"/>
    </source>
</evidence>
<dbReference type="RefSeq" id="WP_341418076.1">
    <property type="nucleotide sequence ID" value="NZ_JBBPCC010000017.1"/>
</dbReference>
<keyword evidence="3" id="KW-1185">Reference proteome</keyword>